<dbReference type="OrthoDB" id="9800627at2"/>
<comment type="caution">
    <text evidence="15">The sequence shown here is derived from an EMBL/GenBank/DDBJ whole genome shotgun (WGS) entry which is preliminary data.</text>
</comment>
<evidence type="ECO:0000256" key="4">
    <source>
        <dbReference type="ARBA" id="ARBA00022475"/>
    </source>
</evidence>
<evidence type="ECO:0000256" key="5">
    <source>
        <dbReference type="ARBA" id="ARBA00022670"/>
    </source>
</evidence>
<evidence type="ECO:0000256" key="2">
    <source>
        <dbReference type="ARBA" id="ARBA00004651"/>
    </source>
</evidence>
<keyword evidence="8" id="KW-0378">Hydrolase</keyword>
<feature type="transmembrane region" description="Helical" evidence="13">
    <location>
        <begin position="176"/>
        <end position="203"/>
    </location>
</feature>
<evidence type="ECO:0000256" key="1">
    <source>
        <dbReference type="ARBA" id="ARBA00001947"/>
    </source>
</evidence>
<feature type="transmembrane region" description="Helical" evidence="13">
    <location>
        <begin position="12"/>
        <end position="34"/>
    </location>
</feature>
<dbReference type="CDD" id="cd06158">
    <property type="entry name" value="S2P-M50_like_1"/>
    <property type="match status" value="1"/>
</dbReference>
<accession>A0A8J2Z2L4</accession>
<evidence type="ECO:0000256" key="10">
    <source>
        <dbReference type="ARBA" id="ARBA00022989"/>
    </source>
</evidence>
<sequence>MSADLNTYLMAFVMFIIPMLFAITLHEAAHAYIAKLRGDKTAYLIGRVTLNPIKHIDILGTIILPTAMFLLGTGFLFGWAKPVPVNFNNLKKPRQDIILVAIAGPLANFIMAIIWFLLWKFVPNFGFHQMAQFGVILNLMLMVFNLLPIPPLDGSRVISALLPYKAALQYNRLERWGFLIVLLLLFIPFGQSNLLASILLPLINKLYLLIQFIF</sequence>
<feature type="domain" description="Peptidase M50" evidence="14">
    <location>
        <begin position="14"/>
        <end position="122"/>
    </location>
</feature>
<dbReference type="Proteomes" id="UP000636949">
    <property type="component" value="Unassembled WGS sequence"/>
</dbReference>
<keyword evidence="4" id="KW-1003">Cell membrane</keyword>
<dbReference type="RefSeq" id="WP_117001508.1">
    <property type="nucleotide sequence ID" value="NZ_BMJS01000002.1"/>
</dbReference>
<dbReference type="GO" id="GO:0008237">
    <property type="term" value="F:metallopeptidase activity"/>
    <property type="evidence" value="ECO:0007669"/>
    <property type="project" value="UniProtKB-KW"/>
</dbReference>
<organism evidence="15 16">
    <name type="scientific">Cysteiniphilum litorale</name>
    <dbReference type="NCBI Taxonomy" id="2056700"/>
    <lineage>
        <taxon>Bacteria</taxon>
        <taxon>Pseudomonadati</taxon>
        <taxon>Pseudomonadota</taxon>
        <taxon>Gammaproteobacteria</taxon>
        <taxon>Thiotrichales</taxon>
        <taxon>Fastidiosibacteraceae</taxon>
        <taxon>Cysteiniphilum</taxon>
    </lineage>
</organism>
<evidence type="ECO:0000313" key="16">
    <source>
        <dbReference type="Proteomes" id="UP000636949"/>
    </source>
</evidence>
<keyword evidence="11" id="KW-0482">Metalloprotease</keyword>
<comment type="similarity">
    <text evidence="3">Belongs to the peptidase M50B family.</text>
</comment>
<reference evidence="15" key="2">
    <citation type="submission" date="2020-09" db="EMBL/GenBank/DDBJ databases">
        <authorList>
            <person name="Sun Q."/>
            <person name="Zhou Y."/>
        </authorList>
    </citation>
    <scope>NUCLEOTIDE SEQUENCE</scope>
    <source>
        <strain evidence="15">CGMCC 1.15758</strain>
    </source>
</reference>
<dbReference type="PANTHER" id="PTHR35864:SF1">
    <property type="entry name" value="ZINC METALLOPROTEASE YWHC-RELATED"/>
    <property type="match status" value="1"/>
</dbReference>
<comment type="cofactor">
    <cofactor evidence="1">
        <name>Zn(2+)</name>
        <dbReference type="ChEBI" id="CHEBI:29105"/>
    </cofactor>
</comment>
<keyword evidence="12 13" id="KW-0472">Membrane</keyword>
<keyword evidence="10 13" id="KW-1133">Transmembrane helix</keyword>
<evidence type="ECO:0000256" key="3">
    <source>
        <dbReference type="ARBA" id="ARBA00007931"/>
    </source>
</evidence>
<dbReference type="EMBL" id="BMJS01000002">
    <property type="protein sequence ID" value="GGF89964.1"/>
    <property type="molecule type" value="Genomic_DNA"/>
</dbReference>
<keyword evidence="7" id="KW-0479">Metal-binding</keyword>
<feature type="transmembrane region" description="Helical" evidence="13">
    <location>
        <begin position="55"/>
        <end position="77"/>
    </location>
</feature>
<protein>
    <submittedName>
        <fullName evidence="15">Peptidase M50</fullName>
    </submittedName>
</protein>
<evidence type="ECO:0000256" key="11">
    <source>
        <dbReference type="ARBA" id="ARBA00023049"/>
    </source>
</evidence>
<dbReference type="GO" id="GO:0046872">
    <property type="term" value="F:metal ion binding"/>
    <property type="evidence" value="ECO:0007669"/>
    <property type="project" value="UniProtKB-KW"/>
</dbReference>
<keyword evidence="16" id="KW-1185">Reference proteome</keyword>
<dbReference type="Pfam" id="PF02163">
    <property type="entry name" value="Peptidase_M50"/>
    <property type="match status" value="2"/>
</dbReference>
<keyword evidence="9" id="KW-0862">Zinc</keyword>
<evidence type="ECO:0000259" key="14">
    <source>
        <dbReference type="Pfam" id="PF02163"/>
    </source>
</evidence>
<evidence type="ECO:0000256" key="8">
    <source>
        <dbReference type="ARBA" id="ARBA00022801"/>
    </source>
</evidence>
<dbReference type="InterPro" id="IPR052348">
    <property type="entry name" value="Metallopeptidase_M50B"/>
</dbReference>
<keyword evidence="6 13" id="KW-0812">Transmembrane</keyword>
<feature type="transmembrane region" description="Helical" evidence="13">
    <location>
        <begin position="130"/>
        <end position="149"/>
    </location>
</feature>
<evidence type="ECO:0000256" key="12">
    <source>
        <dbReference type="ARBA" id="ARBA00023136"/>
    </source>
</evidence>
<evidence type="ECO:0000256" key="9">
    <source>
        <dbReference type="ARBA" id="ARBA00022833"/>
    </source>
</evidence>
<keyword evidence="5" id="KW-0645">Protease</keyword>
<feature type="domain" description="Peptidase M50" evidence="14">
    <location>
        <begin position="125"/>
        <end position="186"/>
    </location>
</feature>
<evidence type="ECO:0000256" key="13">
    <source>
        <dbReference type="SAM" id="Phobius"/>
    </source>
</evidence>
<proteinExistence type="inferred from homology"/>
<feature type="transmembrane region" description="Helical" evidence="13">
    <location>
        <begin position="97"/>
        <end position="118"/>
    </location>
</feature>
<dbReference type="PANTHER" id="PTHR35864">
    <property type="entry name" value="ZINC METALLOPROTEASE MJ0611-RELATED"/>
    <property type="match status" value="1"/>
</dbReference>
<name>A0A8J2Z2L4_9GAMM</name>
<reference evidence="15" key="1">
    <citation type="journal article" date="2014" name="Int. J. Syst. Evol. Microbiol.">
        <title>Complete genome sequence of Corynebacterium casei LMG S-19264T (=DSM 44701T), isolated from a smear-ripened cheese.</title>
        <authorList>
            <consortium name="US DOE Joint Genome Institute (JGI-PGF)"/>
            <person name="Walter F."/>
            <person name="Albersmeier A."/>
            <person name="Kalinowski J."/>
            <person name="Ruckert C."/>
        </authorList>
    </citation>
    <scope>NUCLEOTIDE SEQUENCE</scope>
    <source>
        <strain evidence="15">CGMCC 1.15758</strain>
    </source>
</reference>
<dbReference type="InterPro" id="IPR008915">
    <property type="entry name" value="Peptidase_M50"/>
</dbReference>
<evidence type="ECO:0000313" key="15">
    <source>
        <dbReference type="EMBL" id="GGF89964.1"/>
    </source>
</evidence>
<evidence type="ECO:0000256" key="6">
    <source>
        <dbReference type="ARBA" id="ARBA00022692"/>
    </source>
</evidence>
<dbReference type="AlphaFoldDB" id="A0A8J2Z2L4"/>
<dbReference type="GO" id="GO:0006508">
    <property type="term" value="P:proteolysis"/>
    <property type="evidence" value="ECO:0007669"/>
    <property type="project" value="UniProtKB-KW"/>
</dbReference>
<dbReference type="InterPro" id="IPR044537">
    <property type="entry name" value="Rip2-like"/>
</dbReference>
<gene>
    <name evidence="15" type="ORF">GCM10010995_04100</name>
</gene>
<evidence type="ECO:0000256" key="7">
    <source>
        <dbReference type="ARBA" id="ARBA00022723"/>
    </source>
</evidence>
<dbReference type="GO" id="GO:0005886">
    <property type="term" value="C:plasma membrane"/>
    <property type="evidence" value="ECO:0007669"/>
    <property type="project" value="UniProtKB-SubCell"/>
</dbReference>
<comment type="subcellular location">
    <subcellularLocation>
        <location evidence="2">Cell membrane</location>
        <topology evidence="2">Multi-pass membrane protein</topology>
    </subcellularLocation>
</comment>